<dbReference type="GO" id="GO:0043171">
    <property type="term" value="P:peptide catabolic process"/>
    <property type="evidence" value="ECO:0007669"/>
    <property type="project" value="TreeGrafter"/>
</dbReference>
<proteinExistence type="inferred from homology"/>
<keyword evidence="17" id="KW-1185">Reference proteome</keyword>
<dbReference type="GO" id="GO:0070006">
    <property type="term" value="F:metalloaminopeptidase activity"/>
    <property type="evidence" value="ECO:0007669"/>
    <property type="project" value="TreeGrafter"/>
</dbReference>
<dbReference type="Pfam" id="PF11838">
    <property type="entry name" value="ERAP1_C"/>
    <property type="match status" value="1"/>
</dbReference>
<dbReference type="InterPro" id="IPR027268">
    <property type="entry name" value="Peptidase_M4/M1_CTD_sf"/>
</dbReference>
<dbReference type="InterPro" id="IPR045357">
    <property type="entry name" value="Aminopeptidase_N-like_N"/>
</dbReference>
<evidence type="ECO:0000256" key="5">
    <source>
        <dbReference type="ARBA" id="ARBA00022670"/>
    </source>
</evidence>
<feature type="chain" id="PRO_5043867037" description="Aminopeptidase N" evidence="12">
    <location>
        <begin position="23"/>
        <end position="953"/>
    </location>
</feature>
<comment type="cofactor">
    <cofactor evidence="1">
        <name>Zn(2+)</name>
        <dbReference type="ChEBI" id="CHEBI:29105"/>
    </cofactor>
</comment>
<evidence type="ECO:0000259" key="15">
    <source>
        <dbReference type="Pfam" id="PF17900"/>
    </source>
</evidence>
<comment type="caution">
    <text evidence="16">The sequence shown here is derived from an EMBL/GenBank/DDBJ whole genome shotgun (WGS) entry which is preliminary data.</text>
</comment>
<dbReference type="InterPro" id="IPR024571">
    <property type="entry name" value="ERAP1-like_C_dom"/>
</dbReference>
<feature type="signal peptide" evidence="12">
    <location>
        <begin position="1"/>
        <end position="22"/>
    </location>
</feature>
<dbReference type="GO" id="GO:0098552">
    <property type="term" value="C:side of membrane"/>
    <property type="evidence" value="ECO:0007669"/>
    <property type="project" value="UniProtKB-KW"/>
</dbReference>
<dbReference type="PRINTS" id="PR00756">
    <property type="entry name" value="ALADIPTASE"/>
</dbReference>
<evidence type="ECO:0008006" key="18">
    <source>
        <dbReference type="Google" id="ProtNLM"/>
    </source>
</evidence>
<sequence length="953" mass="108046">MTKIINLTEILYICCIIGTSLALPAQKNISSYLDVSKYTLAYNFDLDKDEFQGTVDIDFLVKVPERIGTSLVLDSENLDIKSASLKDNSAVQGLPFTKTGHNITFNLQKQLRSKGAYTLTIVFSGKFQENNGIIKYETNDRKFISTYLYPYFARKAFPCFNDVYMKSIFSLTVSTNGQKDLLALSNAAIDHVNDDKTLFQFKDTPRMPIYSLFFTVGHYEVSQQTVNTYLPKFTITINNEYDYVLENTEFKILMKNSKLENVKIVCVPGLPVVTFTGYGIVALRPDNMYVDFIKQTTEQRKQALLNMFGAVYKLFYGNMLTPKSWSDSWLVESLAIYMKYNGLSEIRDWGDPNDYINHDIQETVLISNARPNSRPVVDNTLKTEHDVLDFIRGPAMLKGAGILSMLETVLSKEILLDVIMDYFSDTISSGKDTMSTDDFVNYLASDNEVVAKLHRQLDMRDVMNTWLYQPGYPYLQTQRAGGGITIRQNVFVSQMPAVKKIVPWKFPIFYTTERNPDFDNDRNYFWLLSNDNRSVALNFTAPQSEWIIMNVNGSGLYRVNYEDRDWINLAYAMNEDATVFPSSTRAKLVSDAFAMLYSGHTNFSIVTSFLSYLRKEDSLTPWLTALESLQYLNSLLYKTNLKDELDNYVVTILADAYKKLGVEGDSVDNAQKTLRQKVVSTMCKHGYAACLTDTAAVFKKMNEEGYRVDNDVRPVVICNGIRQYNKDKWMEQFNATFDDMLTLGQADKQAYFEAMACNQNADVMEKYLDILFNTQIIAKDDMMIAFKAIYTNPEHTNRALNDFVTGEQDFRKDITLEDKVNMMNSIAPYLTTDDDFDLLKDFLSHVTPPQVLKDATLQAMKNINYTKDFLNKNHEELKRAFKIVDGPTTPSTAPPVTKVTPSPQPDTTTTPPPGTGTGGPSTSTTHKPGAASSVSIFSVVTLMLFTVAVQIIH</sequence>
<dbReference type="InterPro" id="IPR014782">
    <property type="entry name" value="Peptidase_M1_dom"/>
</dbReference>
<keyword evidence="7" id="KW-0378">Hydrolase</keyword>
<name>A0AAW1DMX7_9HEMI</name>
<evidence type="ECO:0000256" key="9">
    <source>
        <dbReference type="ARBA" id="ARBA00023049"/>
    </source>
</evidence>
<evidence type="ECO:0000256" key="4">
    <source>
        <dbReference type="ARBA" id="ARBA00022622"/>
    </source>
</evidence>
<dbReference type="GO" id="GO:0005615">
    <property type="term" value="C:extracellular space"/>
    <property type="evidence" value="ECO:0007669"/>
    <property type="project" value="TreeGrafter"/>
</dbReference>
<dbReference type="GO" id="GO:0005737">
    <property type="term" value="C:cytoplasm"/>
    <property type="evidence" value="ECO:0007669"/>
    <property type="project" value="TreeGrafter"/>
</dbReference>
<evidence type="ECO:0000259" key="13">
    <source>
        <dbReference type="Pfam" id="PF01433"/>
    </source>
</evidence>
<keyword evidence="9" id="KW-0482">Metalloprotease</keyword>
<dbReference type="SUPFAM" id="SSF55486">
    <property type="entry name" value="Metalloproteases ('zincins'), catalytic domain"/>
    <property type="match status" value="1"/>
</dbReference>
<dbReference type="InterPro" id="IPR042097">
    <property type="entry name" value="Aminopeptidase_N-like_N_sf"/>
</dbReference>
<evidence type="ECO:0000313" key="16">
    <source>
        <dbReference type="EMBL" id="KAK9512101.1"/>
    </source>
</evidence>
<keyword evidence="8" id="KW-0862">Zinc</keyword>
<dbReference type="InterPro" id="IPR001930">
    <property type="entry name" value="Peptidase_M1"/>
</dbReference>
<dbReference type="GO" id="GO:0042277">
    <property type="term" value="F:peptide binding"/>
    <property type="evidence" value="ECO:0007669"/>
    <property type="project" value="TreeGrafter"/>
</dbReference>
<dbReference type="InterPro" id="IPR050344">
    <property type="entry name" value="Peptidase_M1_aminopeptidases"/>
</dbReference>
<keyword evidence="12" id="KW-0732">Signal</keyword>
<dbReference type="Proteomes" id="UP001461498">
    <property type="component" value="Unassembled WGS sequence"/>
</dbReference>
<feature type="domain" description="Peptidase M1 membrane alanine aminopeptidase" evidence="13">
    <location>
        <begin position="258"/>
        <end position="466"/>
    </location>
</feature>
<evidence type="ECO:0000256" key="10">
    <source>
        <dbReference type="ARBA" id="ARBA00023288"/>
    </source>
</evidence>
<keyword evidence="4" id="KW-0325">Glycoprotein</keyword>
<dbReference type="AlphaFoldDB" id="A0AAW1DMX7"/>
<feature type="region of interest" description="Disordered" evidence="11">
    <location>
        <begin position="883"/>
        <end position="929"/>
    </location>
</feature>
<evidence type="ECO:0000256" key="1">
    <source>
        <dbReference type="ARBA" id="ARBA00001947"/>
    </source>
</evidence>
<evidence type="ECO:0000256" key="2">
    <source>
        <dbReference type="ARBA" id="ARBA00004609"/>
    </source>
</evidence>
<dbReference type="GO" id="GO:0008270">
    <property type="term" value="F:zinc ion binding"/>
    <property type="evidence" value="ECO:0007669"/>
    <property type="project" value="InterPro"/>
</dbReference>
<keyword evidence="4" id="KW-0472">Membrane</keyword>
<dbReference type="SUPFAM" id="SSF63737">
    <property type="entry name" value="Leukotriene A4 hydrolase N-terminal domain"/>
    <property type="match status" value="1"/>
</dbReference>
<dbReference type="Gene3D" id="2.60.40.1910">
    <property type="match status" value="1"/>
</dbReference>
<keyword evidence="6" id="KW-0479">Metal-binding</keyword>
<comment type="similarity">
    <text evidence="3">Belongs to the peptidase M1 family.</text>
</comment>
<dbReference type="Gene3D" id="1.10.390.10">
    <property type="entry name" value="Neutral Protease Domain 2"/>
    <property type="match status" value="1"/>
</dbReference>
<evidence type="ECO:0000259" key="14">
    <source>
        <dbReference type="Pfam" id="PF11838"/>
    </source>
</evidence>
<keyword evidence="5" id="KW-0645">Protease</keyword>
<dbReference type="Gene3D" id="2.60.40.1730">
    <property type="entry name" value="tricorn interacting facor f3 domain"/>
    <property type="match status" value="1"/>
</dbReference>
<dbReference type="EMBL" id="JAPXFL010000001">
    <property type="protein sequence ID" value="KAK9512101.1"/>
    <property type="molecule type" value="Genomic_DNA"/>
</dbReference>
<evidence type="ECO:0000256" key="11">
    <source>
        <dbReference type="SAM" id="MobiDB-lite"/>
    </source>
</evidence>
<feature type="domain" description="Aminopeptidase N-like N-terminal" evidence="15">
    <location>
        <begin position="37"/>
        <end position="210"/>
    </location>
</feature>
<feature type="domain" description="ERAP1-like C-terminal" evidence="14">
    <location>
        <begin position="546"/>
        <end position="863"/>
    </location>
</feature>
<protein>
    <recommendedName>
        <fullName evidence="18">Aminopeptidase N</fullName>
    </recommendedName>
</protein>
<evidence type="ECO:0000256" key="6">
    <source>
        <dbReference type="ARBA" id="ARBA00022723"/>
    </source>
</evidence>
<evidence type="ECO:0000256" key="12">
    <source>
        <dbReference type="SAM" id="SignalP"/>
    </source>
</evidence>
<organism evidence="16 17">
    <name type="scientific">Rhynocoris fuscipes</name>
    <dbReference type="NCBI Taxonomy" id="488301"/>
    <lineage>
        <taxon>Eukaryota</taxon>
        <taxon>Metazoa</taxon>
        <taxon>Ecdysozoa</taxon>
        <taxon>Arthropoda</taxon>
        <taxon>Hexapoda</taxon>
        <taxon>Insecta</taxon>
        <taxon>Pterygota</taxon>
        <taxon>Neoptera</taxon>
        <taxon>Paraneoptera</taxon>
        <taxon>Hemiptera</taxon>
        <taxon>Heteroptera</taxon>
        <taxon>Panheteroptera</taxon>
        <taxon>Cimicomorpha</taxon>
        <taxon>Reduviidae</taxon>
        <taxon>Harpactorinae</taxon>
        <taxon>Harpactorini</taxon>
        <taxon>Rhynocoris</taxon>
    </lineage>
</organism>
<evidence type="ECO:0000256" key="7">
    <source>
        <dbReference type="ARBA" id="ARBA00022801"/>
    </source>
</evidence>
<dbReference type="Pfam" id="PF17900">
    <property type="entry name" value="Peptidase_M1_N"/>
    <property type="match status" value="1"/>
</dbReference>
<dbReference type="PANTHER" id="PTHR11533">
    <property type="entry name" value="PROTEASE M1 ZINC METALLOPROTEASE"/>
    <property type="match status" value="1"/>
</dbReference>
<dbReference type="Pfam" id="PF01433">
    <property type="entry name" value="Peptidase_M1"/>
    <property type="match status" value="1"/>
</dbReference>
<reference evidence="16 17" key="1">
    <citation type="submission" date="2022-12" db="EMBL/GenBank/DDBJ databases">
        <title>Chromosome-level genome assembly of true bugs.</title>
        <authorList>
            <person name="Ma L."/>
            <person name="Li H."/>
        </authorList>
    </citation>
    <scope>NUCLEOTIDE SEQUENCE [LARGE SCALE GENOMIC DNA]</scope>
    <source>
        <strain evidence="16">Lab_2022b</strain>
    </source>
</reference>
<comment type="subcellular location">
    <subcellularLocation>
        <location evidence="2">Cell membrane</location>
        <topology evidence="2">Lipid-anchor</topology>
        <topology evidence="2">GPI-anchor</topology>
    </subcellularLocation>
</comment>
<evidence type="ECO:0000256" key="8">
    <source>
        <dbReference type="ARBA" id="ARBA00022833"/>
    </source>
</evidence>
<keyword evidence="4" id="KW-0336">GPI-anchor</keyword>
<evidence type="ECO:0000256" key="3">
    <source>
        <dbReference type="ARBA" id="ARBA00010136"/>
    </source>
</evidence>
<dbReference type="GO" id="GO:0006508">
    <property type="term" value="P:proteolysis"/>
    <property type="evidence" value="ECO:0007669"/>
    <property type="project" value="UniProtKB-KW"/>
</dbReference>
<dbReference type="Gene3D" id="1.25.50.20">
    <property type="match status" value="1"/>
</dbReference>
<dbReference type="PANTHER" id="PTHR11533:SF299">
    <property type="entry name" value="AMINOPEPTIDASE"/>
    <property type="match status" value="1"/>
</dbReference>
<dbReference type="GO" id="GO:0005886">
    <property type="term" value="C:plasma membrane"/>
    <property type="evidence" value="ECO:0007669"/>
    <property type="project" value="UniProtKB-SubCell"/>
</dbReference>
<keyword evidence="10" id="KW-0449">Lipoprotein</keyword>
<accession>A0AAW1DMX7</accession>
<evidence type="ECO:0000313" key="17">
    <source>
        <dbReference type="Proteomes" id="UP001461498"/>
    </source>
</evidence>
<gene>
    <name evidence="16" type="ORF">O3M35_000600</name>
</gene>